<gene>
    <name evidence="2" type="ORF">SDC9_11691</name>
</gene>
<evidence type="ECO:0000256" key="1">
    <source>
        <dbReference type="SAM" id="MobiDB-lite"/>
    </source>
</evidence>
<reference evidence="2" key="1">
    <citation type="submission" date="2019-08" db="EMBL/GenBank/DDBJ databases">
        <authorList>
            <person name="Kucharzyk K."/>
            <person name="Murdoch R.W."/>
            <person name="Higgins S."/>
            <person name="Loffler F."/>
        </authorList>
    </citation>
    <scope>NUCLEOTIDE SEQUENCE</scope>
</reference>
<protein>
    <submittedName>
        <fullName evidence="2">Uncharacterized protein</fullName>
    </submittedName>
</protein>
<organism evidence="2">
    <name type="scientific">bioreactor metagenome</name>
    <dbReference type="NCBI Taxonomy" id="1076179"/>
    <lineage>
        <taxon>unclassified sequences</taxon>
        <taxon>metagenomes</taxon>
        <taxon>ecological metagenomes</taxon>
    </lineage>
</organism>
<accession>A0A644TGL3</accession>
<dbReference type="AlphaFoldDB" id="A0A644TGL3"/>
<feature type="region of interest" description="Disordered" evidence="1">
    <location>
        <begin position="62"/>
        <end position="83"/>
    </location>
</feature>
<comment type="caution">
    <text evidence="2">The sequence shown here is derived from an EMBL/GenBank/DDBJ whole genome shotgun (WGS) entry which is preliminary data.</text>
</comment>
<name>A0A644TGL3_9ZZZZ</name>
<proteinExistence type="predicted"/>
<sequence length="83" mass="9602">MRIGSLWIREKEGKKVTSGEILSDSGINLPAGMKLQCRLVKNDKKQSGDKYPDFYIEAWFPRERNQASQTQGRQDRVDEDIPF</sequence>
<dbReference type="EMBL" id="VSSQ01000030">
    <property type="protein sequence ID" value="MPL66023.1"/>
    <property type="molecule type" value="Genomic_DNA"/>
</dbReference>
<evidence type="ECO:0000313" key="2">
    <source>
        <dbReference type="EMBL" id="MPL66023.1"/>
    </source>
</evidence>